<evidence type="ECO:0000256" key="2">
    <source>
        <dbReference type="ARBA" id="ARBA00009347"/>
    </source>
</evidence>
<feature type="domain" description="Acyl-CoA oxidase/dehydrogenase middle" evidence="9">
    <location>
        <begin position="141"/>
        <end position="253"/>
    </location>
</feature>
<dbReference type="Gene3D" id="2.40.110.10">
    <property type="entry name" value="Butyryl-CoA Dehydrogenase, subunit A, domain 2"/>
    <property type="match status" value="1"/>
</dbReference>
<dbReference type="FunFam" id="1.20.140.10:FF:000001">
    <property type="entry name" value="Acyl-CoA dehydrogenase"/>
    <property type="match status" value="1"/>
</dbReference>
<dbReference type="SUPFAM" id="SSF56645">
    <property type="entry name" value="Acyl-CoA dehydrogenase NM domain-like"/>
    <property type="match status" value="1"/>
</dbReference>
<evidence type="ECO:0000313" key="11">
    <source>
        <dbReference type="EMBL" id="SFS87405.1"/>
    </source>
</evidence>
<keyword evidence="3 6" id="KW-0285">Flavoprotein</keyword>
<dbReference type="Gene3D" id="1.20.140.10">
    <property type="entry name" value="Butyryl-CoA Dehydrogenase, subunit A, domain 3"/>
    <property type="match status" value="1"/>
</dbReference>
<dbReference type="InterPro" id="IPR013786">
    <property type="entry name" value="AcylCoA_DH/ox_N"/>
</dbReference>
<dbReference type="InterPro" id="IPR009075">
    <property type="entry name" value="AcylCo_DH/oxidase_C"/>
</dbReference>
<dbReference type="Pfam" id="PF02771">
    <property type="entry name" value="Acyl-CoA_dh_N"/>
    <property type="match status" value="1"/>
</dbReference>
<gene>
    <name evidence="11" type="ORF">SAMN04488556_3035</name>
</gene>
<dbReference type="PANTHER" id="PTHR48083:SF2">
    <property type="entry name" value="MEDIUM-CHAIN SPECIFIC ACYL-COA DEHYDROGENASE, MITOCHONDRIAL"/>
    <property type="match status" value="1"/>
</dbReference>
<keyword evidence="12" id="KW-1185">Reference proteome</keyword>
<dbReference type="GO" id="GO:0005737">
    <property type="term" value="C:cytoplasm"/>
    <property type="evidence" value="ECO:0007669"/>
    <property type="project" value="TreeGrafter"/>
</dbReference>
<evidence type="ECO:0000256" key="4">
    <source>
        <dbReference type="ARBA" id="ARBA00022827"/>
    </source>
</evidence>
<dbReference type="EMBL" id="FOZS01000003">
    <property type="protein sequence ID" value="SFS87405.1"/>
    <property type="molecule type" value="Genomic_DNA"/>
</dbReference>
<organism evidence="11 12">
    <name type="scientific">Halostagnicola kamekurae</name>
    <dbReference type="NCBI Taxonomy" id="619731"/>
    <lineage>
        <taxon>Archaea</taxon>
        <taxon>Methanobacteriati</taxon>
        <taxon>Methanobacteriota</taxon>
        <taxon>Stenosarchaea group</taxon>
        <taxon>Halobacteria</taxon>
        <taxon>Halobacteriales</taxon>
        <taxon>Natrialbaceae</taxon>
        <taxon>Halostagnicola</taxon>
    </lineage>
</organism>
<dbReference type="GO" id="GO:0033539">
    <property type="term" value="P:fatty acid beta-oxidation using acyl-CoA dehydrogenase"/>
    <property type="evidence" value="ECO:0007669"/>
    <property type="project" value="TreeGrafter"/>
</dbReference>
<dbReference type="InterPro" id="IPR046373">
    <property type="entry name" value="Acyl-CoA_Oxase/DH_mid-dom_sf"/>
</dbReference>
<dbReference type="RefSeq" id="WP_092905669.1">
    <property type="nucleotide sequence ID" value="NZ_FOZS01000003.1"/>
</dbReference>
<evidence type="ECO:0000256" key="5">
    <source>
        <dbReference type="ARBA" id="ARBA00023002"/>
    </source>
</evidence>
<dbReference type="SUPFAM" id="SSF47203">
    <property type="entry name" value="Acyl-CoA dehydrogenase C-terminal domain-like"/>
    <property type="match status" value="1"/>
</dbReference>
<evidence type="ECO:0000256" key="6">
    <source>
        <dbReference type="RuleBase" id="RU362125"/>
    </source>
</evidence>
<dbReference type="CDD" id="cd00567">
    <property type="entry name" value="ACAD"/>
    <property type="match status" value="1"/>
</dbReference>
<evidence type="ECO:0000256" key="1">
    <source>
        <dbReference type="ARBA" id="ARBA00001974"/>
    </source>
</evidence>
<sequence length="414" mass="45909">MDFSEPSEAVQIKKALDEFIKQEVAPLETEYDEFLGADYEKHIVDEDHRQVPEYRNIVEQIRQKSVEAGFYGMTMPEEVGGGDVDILTRAIVGEHMSNRPPGFHSAIFGGAGGPTPILLACDERQREEYLEPLMDGEITTCFALTEPGHGSDAHHMDTRAEKSESRSDSERSGTAAEKDGDEWVINGQKVYITNAPYADFAMVFARTSGEDGDLGGITCFLVDEETPGYEIGTIHRAMGMTPGTHAEIHLDDCRVGEEQVLGEVDKGFQSAMDWIGGGRINIAAGAVGTAEYLLDLSVEYARDRETFGKPIGHRQGVSFQLAELATDIEQVRQLYRYAAWKMDNGERARKEESMAKLRGAKLANDAADIAMQVHGGAGFMKDLPIERNYRSARVFRIFEGTDEIQKRTIARELI</sequence>
<feature type="domain" description="Acyl-CoA dehydrogenase/oxidase C-terminal" evidence="8">
    <location>
        <begin position="265"/>
        <end position="413"/>
    </location>
</feature>
<dbReference type="Gene3D" id="1.10.540.10">
    <property type="entry name" value="Acyl-CoA dehydrogenase/oxidase, N-terminal domain"/>
    <property type="match status" value="1"/>
</dbReference>
<feature type="domain" description="Acyl-CoA dehydrogenase/oxidase N-terminal" evidence="10">
    <location>
        <begin position="8"/>
        <end position="137"/>
    </location>
</feature>
<dbReference type="InterPro" id="IPR006091">
    <property type="entry name" value="Acyl-CoA_Oxase/DH_mid-dom"/>
</dbReference>
<reference evidence="12" key="1">
    <citation type="submission" date="2016-10" db="EMBL/GenBank/DDBJ databases">
        <authorList>
            <person name="Varghese N."/>
            <person name="Submissions S."/>
        </authorList>
    </citation>
    <scope>NUCLEOTIDE SEQUENCE [LARGE SCALE GENOMIC DNA]</scope>
    <source>
        <strain evidence="12">DSM 22427</strain>
    </source>
</reference>
<evidence type="ECO:0000256" key="3">
    <source>
        <dbReference type="ARBA" id="ARBA00022630"/>
    </source>
</evidence>
<protein>
    <submittedName>
        <fullName evidence="11">Acyl-CoA dehydrogenase, N-terminal domain</fullName>
    </submittedName>
</protein>
<dbReference type="InterPro" id="IPR036250">
    <property type="entry name" value="AcylCo_DH-like_C"/>
</dbReference>
<evidence type="ECO:0000259" key="10">
    <source>
        <dbReference type="Pfam" id="PF02771"/>
    </source>
</evidence>
<dbReference type="InterPro" id="IPR009100">
    <property type="entry name" value="AcylCoA_DH/oxidase_NM_dom_sf"/>
</dbReference>
<dbReference type="AlphaFoldDB" id="A0A1I6TDZ9"/>
<dbReference type="GO" id="GO:0003995">
    <property type="term" value="F:acyl-CoA dehydrogenase activity"/>
    <property type="evidence" value="ECO:0007669"/>
    <property type="project" value="TreeGrafter"/>
</dbReference>
<proteinExistence type="inferred from homology"/>
<comment type="cofactor">
    <cofactor evidence="1 6">
        <name>FAD</name>
        <dbReference type="ChEBI" id="CHEBI:57692"/>
    </cofactor>
</comment>
<dbReference type="PANTHER" id="PTHR48083">
    <property type="entry name" value="MEDIUM-CHAIN SPECIFIC ACYL-COA DEHYDROGENASE, MITOCHONDRIAL-RELATED"/>
    <property type="match status" value="1"/>
</dbReference>
<comment type="similarity">
    <text evidence="2 6">Belongs to the acyl-CoA dehydrogenase family.</text>
</comment>
<feature type="region of interest" description="Disordered" evidence="7">
    <location>
        <begin position="144"/>
        <end position="180"/>
    </location>
</feature>
<dbReference type="OrthoDB" id="275197at2157"/>
<dbReference type="InterPro" id="IPR037069">
    <property type="entry name" value="AcylCoA_DH/ox_N_sf"/>
</dbReference>
<dbReference type="Proteomes" id="UP000199199">
    <property type="component" value="Unassembled WGS sequence"/>
</dbReference>
<evidence type="ECO:0000259" key="9">
    <source>
        <dbReference type="Pfam" id="PF02770"/>
    </source>
</evidence>
<name>A0A1I6TDZ9_9EURY</name>
<accession>A0A1I6TDZ9</accession>
<dbReference type="InterPro" id="IPR050741">
    <property type="entry name" value="Acyl-CoA_dehydrogenase"/>
</dbReference>
<dbReference type="Pfam" id="PF02770">
    <property type="entry name" value="Acyl-CoA_dh_M"/>
    <property type="match status" value="1"/>
</dbReference>
<keyword evidence="5 6" id="KW-0560">Oxidoreductase</keyword>
<evidence type="ECO:0000259" key="8">
    <source>
        <dbReference type="Pfam" id="PF00441"/>
    </source>
</evidence>
<keyword evidence="4 6" id="KW-0274">FAD</keyword>
<dbReference type="PIRSF" id="PIRSF016578">
    <property type="entry name" value="HsaA"/>
    <property type="match status" value="1"/>
</dbReference>
<evidence type="ECO:0000256" key="7">
    <source>
        <dbReference type="SAM" id="MobiDB-lite"/>
    </source>
</evidence>
<dbReference type="Pfam" id="PF00441">
    <property type="entry name" value="Acyl-CoA_dh_1"/>
    <property type="match status" value="1"/>
</dbReference>
<dbReference type="GO" id="GO:0050660">
    <property type="term" value="F:flavin adenine dinucleotide binding"/>
    <property type="evidence" value="ECO:0007669"/>
    <property type="project" value="InterPro"/>
</dbReference>
<dbReference type="FunFam" id="2.40.110.10:FF:000002">
    <property type="entry name" value="Acyl-CoA dehydrogenase fadE12"/>
    <property type="match status" value="1"/>
</dbReference>
<feature type="compositionally biased region" description="Basic and acidic residues" evidence="7">
    <location>
        <begin position="149"/>
        <end position="171"/>
    </location>
</feature>
<evidence type="ECO:0000313" key="12">
    <source>
        <dbReference type="Proteomes" id="UP000199199"/>
    </source>
</evidence>